<feature type="repeat" description="TPR" evidence="1">
    <location>
        <begin position="42"/>
        <end position="75"/>
    </location>
</feature>
<name>A0AAE0BWM9_9CHLO</name>
<dbReference type="AlphaFoldDB" id="A0AAE0BWM9"/>
<keyword evidence="3" id="KW-1185">Reference proteome</keyword>
<dbReference type="InterPro" id="IPR019734">
    <property type="entry name" value="TPR_rpt"/>
</dbReference>
<evidence type="ECO:0000313" key="3">
    <source>
        <dbReference type="Proteomes" id="UP001190700"/>
    </source>
</evidence>
<evidence type="ECO:0000313" key="2">
    <source>
        <dbReference type="EMBL" id="KAK3244186.1"/>
    </source>
</evidence>
<dbReference type="EMBL" id="LGRX02032164">
    <property type="protein sequence ID" value="KAK3244186.1"/>
    <property type="molecule type" value="Genomic_DNA"/>
</dbReference>
<proteinExistence type="predicted"/>
<comment type="caution">
    <text evidence="2">The sequence shown here is derived from an EMBL/GenBank/DDBJ whole genome shotgun (WGS) entry which is preliminary data.</text>
</comment>
<sequence>MWHRPEITGKGHDGAWGRIPWCGSRHASLGVAVARGGPPQGALAQSEYGIALANKGRYVEAVNVLTEAIRKRPDQIVIRASCSLSLMYQGRWRLRLLHRAGDRVPL</sequence>
<reference evidence="2 3" key="1">
    <citation type="journal article" date="2015" name="Genome Biol. Evol.">
        <title>Comparative Genomics of a Bacterivorous Green Alga Reveals Evolutionary Causalities and Consequences of Phago-Mixotrophic Mode of Nutrition.</title>
        <authorList>
            <person name="Burns J.A."/>
            <person name="Paasch A."/>
            <person name="Narechania A."/>
            <person name="Kim E."/>
        </authorList>
    </citation>
    <scope>NUCLEOTIDE SEQUENCE [LARGE SCALE GENOMIC DNA]</scope>
    <source>
        <strain evidence="2 3">PLY_AMNH</strain>
    </source>
</reference>
<protein>
    <recommendedName>
        <fullName evidence="4">Tetratricopeptide repeat protein</fullName>
    </recommendedName>
</protein>
<keyword evidence="1" id="KW-0802">TPR repeat</keyword>
<evidence type="ECO:0000256" key="1">
    <source>
        <dbReference type="PROSITE-ProRule" id="PRU00339"/>
    </source>
</evidence>
<accession>A0AAE0BWM9</accession>
<evidence type="ECO:0008006" key="4">
    <source>
        <dbReference type="Google" id="ProtNLM"/>
    </source>
</evidence>
<dbReference type="InterPro" id="IPR011990">
    <property type="entry name" value="TPR-like_helical_dom_sf"/>
</dbReference>
<dbReference type="Gene3D" id="1.25.40.10">
    <property type="entry name" value="Tetratricopeptide repeat domain"/>
    <property type="match status" value="1"/>
</dbReference>
<organism evidence="2 3">
    <name type="scientific">Cymbomonas tetramitiformis</name>
    <dbReference type="NCBI Taxonomy" id="36881"/>
    <lineage>
        <taxon>Eukaryota</taxon>
        <taxon>Viridiplantae</taxon>
        <taxon>Chlorophyta</taxon>
        <taxon>Pyramimonadophyceae</taxon>
        <taxon>Pyramimonadales</taxon>
        <taxon>Pyramimonadaceae</taxon>
        <taxon>Cymbomonas</taxon>
    </lineage>
</organism>
<dbReference type="PROSITE" id="PS50005">
    <property type="entry name" value="TPR"/>
    <property type="match status" value="1"/>
</dbReference>
<gene>
    <name evidence="2" type="ORF">CYMTET_46193</name>
</gene>
<dbReference type="SUPFAM" id="SSF48452">
    <property type="entry name" value="TPR-like"/>
    <property type="match status" value="1"/>
</dbReference>
<dbReference type="Proteomes" id="UP001190700">
    <property type="component" value="Unassembled WGS sequence"/>
</dbReference>